<keyword evidence="2" id="KW-1185">Reference proteome</keyword>
<organism evidence="1 2">
    <name type="scientific">Pyropia yezoensis</name>
    <name type="common">Susabi-nori</name>
    <name type="synonym">Porphyra yezoensis</name>
    <dbReference type="NCBI Taxonomy" id="2788"/>
    <lineage>
        <taxon>Eukaryota</taxon>
        <taxon>Rhodophyta</taxon>
        <taxon>Bangiophyceae</taxon>
        <taxon>Bangiales</taxon>
        <taxon>Bangiaceae</taxon>
        <taxon>Pyropia</taxon>
    </lineage>
</organism>
<gene>
    <name evidence="1" type="ORF">I4F81_012629</name>
</gene>
<sequence length="148" mass="15973">MRAPPRENPTDRPPARPAASHSTCARPRRGGPCLFSQDRRYTGGVARESCALPVRRSAARAAIHAATAVTRRVWRGGWRAGPSARATDGVERRANAPRTRPPLSRLPPPPKTPLPPLRHKTGHPPFIATAQAPPKNGHPIPCPTVKVL</sequence>
<dbReference type="EMBL" id="CM020620">
    <property type="protein sequence ID" value="KAK1870167.1"/>
    <property type="molecule type" value="Genomic_DNA"/>
</dbReference>
<evidence type="ECO:0000313" key="1">
    <source>
        <dbReference type="EMBL" id="KAK1870167.1"/>
    </source>
</evidence>
<name>A0ACC3CIY1_PYRYE</name>
<comment type="caution">
    <text evidence="1">The sequence shown here is derived from an EMBL/GenBank/DDBJ whole genome shotgun (WGS) entry which is preliminary data.</text>
</comment>
<protein>
    <submittedName>
        <fullName evidence="1">Uncharacterized protein</fullName>
    </submittedName>
</protein>
<reference evidence="1" key="1">
    <citation type="submission" date="2019-11" db="EMBL/GenBank/DDBJ databases">
        <title>Nori genome reveals adaptations in red seaweeds to the harsh intertidal environment.</title>
        <authorList>
            <person name="Wang D."/>
            <person name="Mao Y."/>
        </authorList>
    </citation>
    <scope>NUCLEOTIDE SEQUENCE</scope>
    <source>
        <tissue evidence="1">Gametophyte</tissue>
    </source>
</reference>
<evidence type="ECO:0000313" key="2">
    <source>
        <dbReference type="Proteomes" id="UP000798662"/>
    </source>
</evidence>
<accession>A0ACC3CIY1</accession>
<proteinExistence type="predicted"/>
<dbReference type="Proteomes" id="UP000798662">
    <property type="component" value="Chromosome 3"/>
</dbReference>